<sequence length="249" mass="25711">MAGPDAWDPGAEPRLAGQVFDAATPAAAGGLVGALVGLAVGGPAGALLGGAAGSVIPEVIKAMDAFQERAGESANLVASHVAELTGLSPVDLHLWAVGDERRLSLTAATMQAAFSSLDKTKLRALARVLAEAVEDDARLDLATLITASLADLEPSHIRVLRAMCTETPPKTWEESVARGAWLYSALRVRFPNLGEGILPIMATLVRHGMADGSGLAGTTPAGMPDDVWSITDYGRSVFSFLGQASVDDE</sequence>
<dbReference type="RefSeq" id="WP_344664948.1">
    <property type="nucleotide sequence ID" value="NZ_BAAAQN010000007.1"/>
</dbReference>
<accession>A0ABP5FAX4</accession>
<evidence type="ECO:0000313" key="2">
    <source>
        <dbReference type="Proteomes" id="UP001500751"/>
    </source>
</evidence>
<dbReference type="Proteomes" id="UP001500751">
    <property type="component" value="Unassembled WGS sequence"/>
</dbReference>
<comment type="caution">
    <text evidence="1">The sequence shown here is derived from an EMBL/GenBank/DDBJ whole genome shotgun (WGS) entry which is preliminary data.</text>
</comment>
<dbReference type="EMBL" id="BAAAQN010000007">
    <property type="protein sequence ID" value="GAA2020726.1"/>
    <property type="molecule type" value="Genomic_DNA"/>
</dbReference>
<reference evidence="2" key="1">
    <citation type="journal article" date="2019" name="Int. J. Syst. Evol. Microbiol.">
        <title>The Global Catalogue of Microorganisms (GCM) 10K type strain sequencing project: providing services to taxonomists for standard genome sequencing and annotation.</title>
        <authorList>
            <consortium name="The Broad Institute Genomics Platform"/>
            <consortium name="The Broad Institute Genome Sequencing Center for Infectious Disease"/>
            <person name="Wu L."/>
            <person name="Ma J."/>
        </authorList>
    </citation>
    <scope>NUCLEOTIDE SEQUENCE [LARGE SCALE GENOMIC DNA]</scope>
    <source>
        <strain evidence="2">JCM 16014</strain>
    </source>
</reference>
<organism evidence="1 2">
    <name type="scientific">Catenulispora yoronensis</name>
    <dbReference type="NCBI Taxonomy" id="450799"/>
    <lineage>
        <taxon>Bacteria</taxon>
        <taxon>Bacillati</taxon>
        <taxon>Actinomycetota</taxon>
        <taxon>Actinomycetes</taxon>
        <taxon>Catenulisporales</taxon>
        <taxon>Catenulisporaceae</taxon>
        <taxon>Catenulispora</taxon>
    </lineage>
</organism>
<gene>
    <name evidence="1" type="ORF">GCM10009839_16880</name>
</gene>
<name>A0ABP5FAX4_9ACTN</name>
<protein>
    <submittedName>
        <fullName evidence="1">Uncharacterized protein</fullName>
    </submittedName>
</protein>
<evidence type="ECO:0000313" key="1">
    <source>
        <dbReference type="EMBL" id="GAA2020726.1"/>
    </source>
</evidence>
<proteinExistence type="predicted"/>
<keyword evidence="2" id="KW-1185">Reference proteome</keyword>